<dbReference type="NCBIfam" id="TIGR00147">
    <property type="entry name" value="YegS/Rv2252/BmrU family lipid kinase"/>
    <property type="match status" value="1"/>
</dbReference>
<protein>
    <recommendedName>
        <fullName evidence="13">DAGKc domain-containing protein</fullName>
    </recommendedName>
</protein>
<proteinExistence type="inferred from homology"/>
<evidence type="ECO:0000256" key="11">
    <source>
        <dbReference type="ARBA" id="ARBA00023209"/>
    </source>
</evidence>
<keyword evidence="9" id="KW-0460">Magnesium</keyword>
<organism evidence="14 15">
    <name type="scientific">Rossellomorea marisflavi</name>
    <dbReference type="NCBI Taxonomy" id="189381"/>
    <lineage>
        <taxon>Bacteria</taxon>
        <taxon>Bacillati</taxon>
        <taxon>Bacillota</taxon>
        <taxon>Bacilli</taxon>
        <taxon>Bacillales</taxon>
        <taxon>Bacillaceae</taxon>
        <taxon>Rossellomorea</taxon>
    </lineage>
</organism>
<keyword evidence="4" id="KW-0808">Transferase</keyword>
<comment type="similarity">
    <text evidence="2">Belongs to the diacylglycerol/lipid kinase family.</text>
</comment>
<dbReference type="AlphaFoldDB" id="A0A0M0GPR7"/>
<dbReference type="SUPFAM" id="SSF111331">
    <property type="entry name" value="NAD kinase/diacylglycerol kinase-like"/>
    <property type="match status" value="1"/>
</dbReference>
<evidence type="ECO:0000256" key="2">
    <source>
        <dbReference type="ARBA" id="ARBA00005983"/>
    </source>
</evidence>
<dbReference type="InterPro" id="IPR001206">
    <property type="entry name" value="Diacylglycerol_kinase_cat_dom"/>
</dbReference>
<dbReference type="Gene3D" id="2.60.200.40">
    <property type="match status" value="1"/>
</dbReference>
<evidence type="ECO:0000313" key="14">
    <source>
        <dbReference type="EMBL" id="KON91920.1"/>
    </source>
</evidence>
<dbReference type="SMART" id="SM00046">
    <property type="entry name" value="DAGKc"/>
    <property type="match status" value="1"/>
</dbReference>
<dbReference type="PANTHER" id="PTHR12358">
    <property type="entry name" value="SPHINGOSINE KINASE"/>
    <property type="match status" value="1"/>
</dbReference>
<keyword evidence="8" id="KW-0067">ATP-binding</keyword>
<dbReference type="STRING" id="189381.GCA_900166615_03190"/>
<evidence type="ECO:0000256" key="1">
    <source>
        <dbReference type="ARBA" id="ARBA00001946"/>
    </source>
</evidence>
<keyword evidence="15" id="KW-1185">Reference proteome</keyword>
<evidence type="ECO:0000256" key="7">
    <source>
        <dbReference type="ARBA" id="ARBA00022777"/>
    </source>
</evidence>
<comment type="caution">
    <text evidence="14">The sequence shown here is derived from an EMBL/GenBank/DDBJ whole genome shotgun (WGS) entry which is preliminary data.</text>
</comment>
<accession>A0A0M0GPR7</accession>
<dbReference type="InterPro" id="IPR016064">
    <property type="entry name" value="NAD/diacylglycerol_kinase_sf"/>
</dbReference>
<dbReference type="OrthoDB" id="142078at2"/>
<dbReference type="InterPro" id="IPR005218">
    <property type="entry name" value="Diacylglycerol/lipid_kinase"/>
</dbReference>
<dbReference type="Gene3D" id="3.40.50.10330">
    <property type="entry name" value="Probable inorganic polyphosphate/atp-NAD kinase, domain 1"/>
    <property type="match status" value="1"/>
</dbReference>
<evidence type="ECO:0000313" key="15">
    <source>
        <dbReference type="Proteomes" id="UP000037405"/>
    </source>
</evidence>
<gene>
    <name evidence="14" type="ORF">AF331_05465</name>
</gene>
<dbReference type="PATRIC" id="fig|189381.12.peg.1227"/>
<dbReference type="Pfam" id="PF00781">
    <property type="entry name" value="DAGK_cat"/>
    <property type="match status" value="1"/>
</dbReference>
<reference evidence="15" key="1">
    <citation type="submission" date="2015-07" db="EMBL/GenBank/DDBJ databases">
        <title>Fjat-14235 jcm11544.</title>
        <authorList>
            <person name="Liu B."/>
            <person name="Wang J."/>
            <person name="Zhu Y."/>
            <person name="Liu G."/>
            <person name="Chen Q."/>
            <person name="Chen Z."/>
            <person name="Lan J."/>
            <person name="Che J."/>
            <person name="Ge C."/>
            <person name="Shi H."/>
            <person name="Pan Z."/>
            <person name="Liu X."/>
        </authorList>
    </citation>
    <scope>NUCLEOTIDE SEQUENCE [LARGE SCALE GENOMIC DNA]</scope>
    <source>
        <strain evidence="15">JCM 11544</strain>
    </source>
</reference>
<evidence type="ECO:0000256" key="9">
    <source>
        <dbReference type="ARBA" id="ARBA00022842"/>
    </source>
</evidence>
<dbReference type="InterPro" id="IPR045540">
    <property type="entry name" value="YegS/DAGK_C"/>
</dbReference>
<evidence type="ECO:0000256" key="3">
    <source>
        <dbReference type="ARBA" id="ARBA00022516"/>
    </source>
</evidence>
<dbReference type="GO" id="GO:0004143">
    <property type="term" value="F:ATP-dependent diacylglycerol kinase activity"/>
    <property type="evidence" value="ECO:0007669"/>
    <property type="project" value="TreeGrafter"/>
</dbReference>
<dbReference type="GO" id="GO:0005524">
    <property type="term" value="F:ATP binding"/>
    <property type="evidence" value="ECO:0007669"/>
    <property type="project" value="UniProtKB-KW"/>
</dbReference>
<evidence type="ECO:0000256" key="10">
    <source>
        <dbReference type="ARBA" id="ARBA00023098"/>
    </source>
</evidence>
<dbReference type="GO" id="GO:0008654">
    <property type="term" value="P:phospholipid biosynthetic process"/>
    <property type="evidence" value="ECO:0007669"/>
    <property type="project" value="UniProtKB-KW"/>
</dbReference>
<evidence type="ECO:0000256" key="12">
    <source>
        <dbReference type="ARBA" id="ARBA00023264"/>
    </source>
</evidence>
<name>A0A0M0GPR7_9BACI</name>
<dbReference type="GO" id="GO:0005886">
    <property type="term" value="C:plasma membrane"/>
    <property type="evidence" value="ECO:0007669"/>
    <property type="project" value="TreeGrafter"/>
</dbReference>
<dbReference type="PROSITE" id="PS50146">
    <property type="entry name" value="DAGK"/>
    <property type="match status" value="1"/>
</dbReference>
<keyword evidence="12" id="KW-1208">Phospholipid metabolism</keyword>
<keyword evidence="3" id="KW-0444">Lipid biosynthesis</keyword>
<evidence type="ECO:0000256" key="8">
    <source>
        <dbReference type="ARBA" id="ARBA00022840"/>
    </source>
</evidence>
<keyword evidence="5" id="KW-0479">Metal-binding</keyword>
<keyword evidence="11" id="KW-0594">Phospholipid biosynthesis</keyword>
<keyword evidence="6" id="KW-0547">Nucleotide-binding</keyword>
<sequence length="295" mass="31965">MKEAMIIINPSSGKEEAVDYKKKAIHNLEGYEVFVRETKGEGDATLFAEEACERGFDLIICMGGDGTVNEVINGMAEKPHRPEVALVPLGTVNDFARAISLPLEPEEALEVLKSTNTREADIGKVNDRYFINIIAVGALAEASFSATAEQKSKLGPLAYVVEGMKKMKEKQPFPLELSGEQNWSGDSLLTLIAMTNSIGGFESIAPEAEVDDGSLHVYIIEDMPIPKFLLLLPKILAGKLTESPQVHHLEASEIEASSSFDMKANIDGDEGCTLPLTVKSLPRHVKIRIPEGGSA</sequence>
<feature type="domain" description="DAGKc" evidence="13">
    <location>
        <begin position="1"/>
        <end position="129"/>
    </location>
</feature>
<dbReference type="Proteomes" id="UP000037405">
    <property type="component" value="Unassembled WGS sequence"/>
</dbReference>
<dbReference type="EMBL" id="LGUE01000001">
    <property type="protein sequence ID" value="KON91920.1"/>
    <property type="molecule type" value="Genomic_DNA"/>
</dbReference>
<dbReference type="InterPro" id="IPR017438">
    <property type="entry name" value="ATP-NAD_kinase_N"/>
</dbReference>
<evidence type="ECO:0000259" key="13">
    <source>
        <dbReference type="PROSITE" id="PS50146"/>
    </source>
</evidence>
<keyword evidence="7" id="KW-0418">Kinase</keyword>
<evidence type="ECO:0000256" key="5">
    <source>
        <dbReference type="ARBA" id="ARBA00022723"/>
    </source>
</evidence>
<keyword evidence="10" id="KW-0443">Lipid metabolism</keyword>
<dbReference type="RefSeq" id="WP_053427118.1">
    <property type="nucleotide sequence ID" value="NZ_LGUE01000001.1"/>
</dbReference>
<dbReference type="Pfam" id="PF19279">
    <property type="entry name" value="YegS_C"/>
    <property type="match status" value="1"/>
</dbReference>
<dbReference type="PANTHER" id="PTHR12358:SF106">
    <property type="entry name" value="LIPID KINASE YEGS"/>
    <property type="match status" value="1"/>
</dbReference>
<evidence type="ECO:0000256" key="4">
    <source>
        <dbReference type="ARBA" id="ARBA00022679"/>
    </source>
</evidence>
<dbReference type="GO" id="GO:0046872">
    <property type="term" value="F:metal ion binding"/>
    <property type="evidence" value="ECO:0007669"/>
    <property type="project" value="UniProtKB-KW"/>
</dbReference>
<dbReference type="InterPro" id="IPR050187">
    <property type="entry name" value="Lipid_Phosphate_FormReg"/>
</dbReference>
<evidence type="ECO:0000256" key="6">
    <source>
        <dbReference type="ARBA" id="ARBA00022741"/>
    </source>
</evidence>
<comment type="cofactor">
    <cofactor evidence="1">
        <name>Mg(2+)</name>
        <dbReference type="ChEBI" id="CHEBI:18420"/>
    </cofactor>
</comment>